<dbReference type="KEGG" id="enn:FRE64_04380"/>
<sequence length="146" mass="16266">MLGEQQEQTATNLKVARNWKSFEDFRKAGAKALEPVKEGKIATLKTGTGDYRIMSEQDFQNLYGLACDVARLQGGLSVVLTAARAVQKHNDPETVQVLIQTVKMMGNLSALPSREDFDHPQLEDSYSELEDDDEIIDDPSLVERPV</sequence>
<feature type="compositionally biased region" description="Basic and acidic residues" evidence="1">
    <location>
        <begin position="113"/>
        <end position="122"/>
    </location>
</feature>
<protein>
    <submittedName>
        <fullName evidence="2">Uncharacterized protein</fullName>
    </submittedName>
</protein>
<keyword evidence="3" id="KW-1185">Reference proteome</keyword>
<reference evidence="2" key="1">
    <citation type="submission" date="2019-08" db="EMBL/GenBank/DDBJ databases">
        <title>Carotenoids and Carotenoid Binding Proteins in the Halophilic Cyanobacterium Euhalothece sp. ZM00.</title>
        <authorList>
            <person name="Cho S.M."/>
            <person name="Song J.Y."/>
            <person name="Park Y.-I."/>
        </authorList>
    </citation>
    <scope>NUCLEOTIDE SEQUENCE [LARGE SCALE GENOMIC DNA]</scope>
    <source>
        <strain evidence="2">Z-M001</strain>
    </source>
</reference>
<dbReference type="Proteomes" id="UP000318453">
    <property type="component" value="Chromosome"/>
</dbReference>
<dbReference type="AlphaFoldDB" id="A0A5B8NIZ9"/>
<evidence type="ECO:0000256" key="1">
    <source>
        <dbReference type="SAM" id="MobiDB-lite"/>
    </source>
</evidence>
<evidence type="ECO:0000313" key="2">
    <source>
        <dbReference type="EMBL" id="QDZ39233.1"/>
    </source>
</evidence>
<dbReference type="EMBL" id="CP042326">
    <property type="protein sequence ID" value="QDZ39233.1"/>
    <property type="molecule type" value="Genomic_DNA"/>
</dbReference>
<accession>A0A5B8NIZ9</accession>
<organism evidence="2 3">
    <name type="scientific">Euhalothece natronophila Z-M001</name>
    <dbReference type="NCBI Taxonomy" id="522448"/>
    <lineage>
        <taxon>Bacteria</taxon>
        <taxon>Bacillati</taxon>
        <taxon>Cyanobacteriota</taxon>
        <taxon>Cyanophyceae</taxon>
        <taxon>Oscillatoriophycideae</taxon>
        <taxon>Chroococcales</taxon>
        <taxon>Halothecacae</taxon>
        <taxon>Halothece cluster</taxon>
        <taxon>Euhalothece</taxon>
    </lineage>
</organism>
<feature type="region of interest" description="Disordered" evidence="1">
    <location>
        <begin position="111"/>
        <end position="146"/>
    </location>
</feature>
<evidence type="ECO:0000313" key="3">
    <source>
        <dbReference type="Proteomes" id="UP000318453"/>
    </source>
</evidence>
<name>A0A5B8NIZ9_9CHRO</name>
<dbReference type="OrthoDB" id="517300at2"/>
<gene>
    <name evidence="2" type="ORF">FRE64_04380</name>
</gene>
<proteinExistence type="predicted"/>
<dbReference type="RefSeq" id="WP_146294839.1">
    <property type="nucleotide sequence ID" value="NZ_CP042326.1"/>
</dbReference>
<feature type="compositionally biased region" description="Acidic residues" evidence="1">
    <location>
        <begin position="125"/>
        <end position="137"/>
    </location>
</feature>